<feature type="non-terminal residue" evidence="1">
    <location>
        <position position="1"/>
    </location>
</feature>
<proteinExistence type="predicted"/>
<dbReference type="EMBL" id="JAXGFP010000032">
    <property type="protein sequence ID" value="MEG3185264.1"/>
    <property type="molecule type" value="Genomic_DNA"/>
</dbReference>
<reference evidence="1 2" key="1">
    <citation type="journal article" date="2016" name="Int. J. Syst. Evol. Microbiol.">
        <title>Lysobacter erysipheiresistens sp. nov., an antagonist of powdery mildew, isolated from tobacco-cultivated soil.</title>
        <authorList>
            <person name="Xie B."/>
            <person name="Li T."/>
            <person name="Lin X."/>
            <person name="Wang C.J."/>
            <person name="Chen Y.J."/>
            <person name="Liu W.J."/>
            <person name="Zhao Z.W."/>
        </authorList>
    </citation>
    <scope>NUCLEOTIDE SEQUENCE [LARGE SCALE GENOMIC DNA]</scope>
    <source>
        <strain evidence="1 2">RS-LYSO-3</strain>
    </source>
</reference>
<protein>
    <submittedName>
        <fullName evidence="1">Uncharacterized protein</fullName>
    </submittedName>
</protein>
<gene>
    <name evidence="1" type="ORF">SNE34_14785</name>
</gene>
<evidence type="ECO:0000313" key="1">
    <source>
        <dbReference type="EMBL" id="MEG3185264.1"/>
    </source>
</evidence>
<comment type="caution">
    <text evidence="1">The sequence shown here is derived from an EMBL/GenBank/DDBJ whole genome shotgun (WGS) entry which is preliminary data.</text>
</comment>
<dbReference type="Proteomes" id="UP001355056">
    <property type="component" value="Unassembled WGS sequence"/>
</dbReference>
<keyword evidence="2" id="KW-1185">Reference proteome</keyword>
<name>A0ABU7Z284_9GAMM</name>
<evidence type="ECO:0000313" key="2">
    <source>
        <dbReference type="Proteomes" id="UP001355056"/>
    </source>
</evidence>
<organism evidence="1 2">
    <name type="scientific">Novilysobacter erysipheiresistens</name>
    <dbReference type="NCBI Taxonomy" id="1749332"/>
    <lineage>
        <taxon>Bacteria</taxon>
        <taxon>Pseudomonadati</taxon>
        <taxon>Pseudomonadota</taxon>
        <taxon>Gammaproteobacteria</taxon>
        <taxon>Lysobacterales</taxon>
        <taxon>Lysobacteraceae</taxon>
        <taxon>Novilysobacter</taxon>
    </lineage>
</organism>
<sequence>TQVGLTQALGAVWFLGLATSRKLDCCATSASFWWRRARSGFVSCRCSASGVRRLAGSPAWLQALASANTGWLFHEARTAMVGLRTKSFGVALWLDFSRPV</sequence>
<dbReference type="RefSeq" id="WP_332618391.1">
    <property type="nucleotide sequence ID" value="NZ_JAXGFP010000032.1"/>
</dbReference>
<accession>A0ABU7Z284</accession>